<name>A0A0B5FIS9_9BACT</name>
<organism evidence="2 3">
    <name type="scientific">Geoalkalibacter subterraneus</name>
    <dbReference type="NCBI Taxonomy" id="483547"/>
    <lineage>
        <taxon>Bacteria</taxon>
        <taxon>Pseudomonadati</taxon>
        <taxon>Thermodesulfobacteriota</taxon>
        <taxon>Desulfuromonadia</taxon>
        <taxon>Desulfuromonadales</taxon>
        <taxon>Geoalkalibacteraceae</taxon>
        <taxon>Geoalkalibacter</taxon>
    </lineage>
</organism>
<evidence type="ECO:0000313" key="3">
    <source>
        <dbReference type="Proteomes" id="UP000035036"/>
    </source>
</evidence>
<dbReference type="Pfam" id="PF01206">
    <property type="entry name" value="TusA"/>
    <property type="match status" value="1"/>
</dbReference>
<dbReference type="InterPro" id="IPR001455">
    <property type="entry name" value="TusA-like"/>
</dbReference>
<dbReference type="Gene3D" id="3.40.1260.10">
    <property type="entry name" value="DsrEFH-like"/>
    <property type="match status" value="1"/>
</dbReference>
<protein>
    <recommendedName>
        <fullName evidence="1">UPF0033 domain-containing protein</fullName>
    </recommendedName>
</protein>
<feature type="domain" description="UPF0033" evidence="1">
    <location>
        <begin position="3"/>
        <end position="66"/>
    </location>
</feature>
<keyword evidence="3" id="KW-1185">Reference proteome</keyword>
<evidence type="ECO:0000259" key="1">
    <source>
        <dbReference type="Pfam" id="PF01206"/>
    </source>
</evidence>
<dbReference type="AlphaFoldDB" id="A0A0B5FIS9"/>
<proteinExistence type="predicted"/>
<evidence type="ECO:0000313" key="2">
    <source>
        <dbReference type="EMBL" id="AJF07268.1"/>
    </source>
</evidence>
<dbReference type="InterPro" id="IPR019870">
    <property type="entry name" value="Se_metab_YedF"/>
</dbReference>
<reference evidence="2 3" key="1">
    <citation type="journal article" date="2015" name="Genome Announc.">
        <title>Genomes of Geoalkalibacter ferrihydriticus Z-0531T and Geoalkalibacter subterraneus Red1T, Two Haloalkaliphilic Metal-Reducing Deltaproteobacteria.</title>
        <authorList>
            <person name="Badalamenti J.P."/>
            <person name="Krajmalnik-Brown R."/>
            <person name="Torres C.I."/>
            <person name="Bond D.R."/>
        </authorList>
    </citation>
    <scope>NUCLEOTIDE SEQUENCE [LARGE SCALE GENOMIC DNA]</scope>
    <source>
        <strain evidence="2 3">Red1</strain>
    </source>
</reference>
<accession>A0A0B5FIS9</accession>
<dbReference type="SUPFAM" id="SSF64307">
    <property type="entry name" value="SirA-like"/>
    <property type="match status" value="1"/>
</dbReference>
<dbReference type="OrthoDB" id="9801500at2"/>
<dbReference type="InterPro" id="IPR036868">
    <property type="entry name" value="TusA-like_sf"/>
</dbReference>
<dbReference type="EMBL" id="CP010311">
    <property type="protein sequence ID" value="AJF07268.1"/>
    <property type="molecule type" value="Genomic_DNA"/>
</dbReference>
<dbReference type="Pfam" id="PF02635">
    <property type="entry name" value="DsrE"/>
    <property type="match status" value="1"/>
</dbReference>
<dbReference type="NCBIfam" id="TIGR03527">
    <property type="entry name" value="selenium_YedF"/>
    <property type="match status" value="1"/>
</dbReference>
<dbReference type="STRING" id="483547.GSUB_12835"/>
<dbReference type="Gene3D" id="3.30.110.40">
    <property type="entry name" value="TusA-like domain"/>
    <property type="match status" value="1"/>
</dbReference>
<dbReference type="Proteomes" id="UP000035036">
    <property type="component" value="Chromosome"/>
</dbReference>
<sequence length="195" mass="21222">MQILDCRGKKCPAPVIETRKILLAQQEETVEVLVSDDVARENIRRLAESLGYGIDISNVPDGHRLRLTPGIESISCDIDPPPAEGKTVVYIGADIMGSGDEELGRVLLSNFLVTLLELDRLPDAIFLVNTGVKLACTGHSTVEALQKLSEKGVDIAACGLCLEYFHLKENIAVGRISNMHDIATHLNEAGRIIRP</sequence>
<dbReference type="InterPro" id="IPR027396">
    <property type="entry name" value="DsrEFH-like"/>
</dbReference>
<dbReference type="SUPFAM" id="SSF75169">
    <property type="entry name" value="DsrEFH-like"/>
    <property type="match status" value="1"/>
</dbReference>
<dbReference type="HOGENOM" id="CLU_097491_0_0_7"/>
<dbReference type="InterPro" id="IPR003787">
    <property type="entry name" value="Sulphur_relay_DsrE/F-like"/>
</dbReference>
<dbReference type="KEGG" id="gsb:GSUB_12835"/>
<gene>
    <name evidence="2" type="ORF">GSUB_12835</name>
</gene>
<dbReference type="RefSeq" id="WP_040201131.1">
    <property type="nucleotide sequence ID" value="NZ_CP010311.1"/>
</dbReference>